<keyword evidence="7" id="KW-1185">Reference proteome</keyword>
<evidence type="ECO:0000256" key="4">
    <source>
        <dbReference type="ARBA" id="ARBA00023014"/>
    </source>
</evidence>
<dbReference type="GO" id="GO:0046872">
    <property type="term" value="F:metal ion binding"/>
    <property type="evidence" value="ECO:0007669"/>
    <property type="project" value="UniProtKB-KW"/>
</dbReference>
<dbReference type="Pfam" id="PF00355">
    <property type="entry name" value="Rieske"/>
    <property type="match status" value="1"/>
</dbReference>
<dbReference type="EMBL" id="MLCO01000015">
    <property type="protein sequence ID" value="ONG58717.1"/>
    <property type="molecule type" value="Genomic_DNA"/>
</dbReference>
<feature type="domain" description="Rieske" evidence="5">
    <location>
        <begin position="5"/>
        <end position="104"/>
    </location>
</feature>
<comment type="caution">
    <text evidence="6">The sequence shown here is derived from an EMBL/GenBank/DDBJ whole genome shotgun (WGS) entry which is preliminary data.</text>
</comment>
<dbReference type="CDD" id="cd03467">
    <property type="entry name" value="Rieske"/>
    <property type="match status" value="1"/>
</dbReference>
<evidence type="ECO:0000259" key="5">
    <source>
        <dbReference type="PROSITE" id="PS51296"/>
    </source>
</evidence>
<evidence type="ECO:0000256" key="3">
    <source>
        <dbReference type="ARBA" id="ARBA00023004"/>
    </source>
</evidence>
<dbReference type="Proteomes" id="UP000188879">
    <property type="component" value="Unassembled WGS sequence"/>
</dbReference>
<dbReference type="PANTHER" id="PTHR40261:SF1">
    <property type="entry name" value="RIESKE DOMAIN-CONTAINING PROTEIN"/>
    <property type="match status" value="1"/>
</dbReference>
<keyword evidence="1" id="KW-0001">2Fe-2S</keyword>
<keyword evidence="2" id="KW-0479">Metal-binding</keyword>
<protein>
    <submittedName>
        <fullName evidence="6">(2Fe-2S)-binding protein</fullName>
    </submittedName>
</protein>
<keyword evidence="3" id="KW-0408">Iron</keyword>
<evidence type="ECO:0000313" key="7">
    <source>
        <dbReference type="Proteomes" id="UP000188879"/>
    </source>
</evidence>
<dbReference type="PANTHER" id="PTHR40261">
    <property type="match status" value="1"/>
</dbReference>
<dbReference type="InterPro" id="IPR017941">
    <property type="entry name" value="Rieske_2Fe-2S"/>
</dbReference>
<keyword evidence="4" id="KW-0411">Iron-sulfur</keyword>
<dbReference type="OrthoDB" id="9800776at2"/>
<accession>A0A1V2H7C6</accession>
<dbReference type="GO" id="GO:0051537">
    <property type="term" value="F:2 iron, 2 sulfur cluster binding"/>
    <property type="evidence" value="ECO:0007669"/>
    <property type="project" value="UniProtKB-KW"/>
</dbReference>
<gene>
    <name evidence="6" type="ORF">BKE38_02360</name>
</gene>
<sequence>MSDERLLCRLEDIVDGKSKGFPGPNGSFIGLFAVRQGGAVHVFVNSCPHIGVPLDMVPDRFLDGQGKRIVCAVHGAYFRIEDGFCTAGPCAGDSLEQVPARIDDQGQVWVPLDAGA</sequence>
<dbReference type="Gene3D" id="2.102.10.10">
    <property type="entry name" value="Rieske [2Fe-2S] iron-sulphur domain"/>
    <property type="match status" value="1"/>
</dbReference>
<reference evidence="6 7" key="1">
    <citation type="submission" date="2016-10" db="EMBL/GenBank/DDBJ databases">
        <title>Draft Genome sequence of Roseomonas sp. strain M3.</title>
        <authorList>
            <person name="Subhash Y."/>
            <person name="Lee S."/>
        </authorList>
    </citation>
    <scope>NUCLEOTIDE SEQUENCE [LARGE SCALE GENOMIC DNA]</scope>
    <source>
        <strain evidence="6 7">M3</strain>
    </source>
</reference>
<dbReference type="SUPFAM" id="SSF50022">
    <property type="entry name" value="ISP domain"/>
    <property type="match status" value="1"/>
</dbReference>
<organism evidence="6 7">
    <name type="scientific">Teichococcus deserti</name>
    <dbReference type="NCBI Taxonomy" id="1817963"/>
    <lineage>
        <taxon>Bacteria</taxon>
        <taxon>Pseudomonadati</taxon>
        <taxon>Pseudomonadota</taxon>
        <taxon>Alphaproteobacteria</taxon>
        <taxon>Acetobacterales</taxon>
        <taxon>Roseomonadaceae</taxon>
        <taxon>Roseomonas</taxon>
    </lineage>
</organism>
<evidence type="ECO:0000313" key="6">
    <source>
        <dbReference type="EMBL" id="ONG58717.1"/>
    </source>
</evidence>
<dbReference type="AlphaFoldDB" id="A0A1V2H7C6"/>
<evidence type="ECO:0000256" key="2">
    <source>
        <dbReference type="ARBA" id="ARBA00022723"/>
    </source>
</evidence>
<name>A0A1V2H7C6_9PROT</name>
<dbReference type="InterPro" id="IPR036922">
    <property type="entry name" value="Rieske_2Fe-2S_sf"/>
</dbReference>
<evidence type="ECO:0000256" key="1">
    <source>
        <dbReference type="ARBA" id="ARBA00022714"/>
    </source>
</evidence>
<dbReference type="PROSITE" id="PS51296">
    <property type="entry name" value="RIESKE"/>
    <property type="match status" value="1"/>
</dbReference>
<proteinExistence type="predicted"/>
<dbReference type="RefSeq" id="WP_076955774.1">
    <property type="nucleotide sequence ID" value="NZ_MLCO01000015.1"/>
</dbReference>